<dbReference type="InterPro" id="IPR014710">
    <property type="entry name" value="RmlC-like_jellyroll"/>
</dbReference>
<dbReference type="AlphaFoldDB" id="A0A4D7QKC0"/>
<dbReference type="OrthoDB" id="2988517at2"/>
<dbReference type="NCBIfam" id="TIGR02451">
    <property type="entry name" value="anti_sig_ChrR"/>
    <property type="match status" value="1"/>
</dbReference>
<evidence type="ECO:0000259" key="1">
    <source>
        <dbReference type="Pfam" id="PF12973"/>
    </source>
</evidence>
<dbReference type="Proteomes" id="UP000298588">
    <property type="component" value="Chromosome"/>
</dbReference>
<organism evidence="2 3">
    <name type="scientific">Phreatobacter aquaticus</name>
    <dbReference type="NCBI Taxonomy" id="2570229"/>
    <lineage>
        <taxon>Bacteria</taxon>
        <taxon>Pseudomonadati</taxon>
        <taxon>Pseudomonadota</taxon>
        <taxon>Alphaproteobacteria</taxon>
        <taxon>Hyphomicrobiales</taxon>
        <taxon>Phreatobacteraceae</taxon>
        <taxon>Phreatobacter</taxon>
    </lineage>
</organism>
<dbReference type="InterPro" id="IPR025979">
    <property type="entry name" value="ChrR-like_cupin_dom"/>
</dbReference>
<dbReference type="CDD" id="cd20301">
    <property type="entry name" value="cupin_ChrR"/>
    <property type="match status" value="1"/>
</dbReference>
<sequence length="219" mass="23542">MTTVHHVSDELLVAYEAGTLSEGWSLAVATHLALSPQARRARRLATDVGGALLEGIEPEPVTDGAFDRLMARIARTQQDPVAPPRACARDDHNAVPEPLRSYIGGDLQQIPWKRLGVGAWHLPIKTRDGQTSVRLLKIPAGSPVPEHGHRGMELTVVLAGTLCDGPEVFGRGDIEEADEAVEHQPIAGPGGDCVCLAVTDAPLRFKSLIVRLAQPFLRI</sequence>
<proteinExistence type="predicted"/>
<protein>
    <submittedName>
        <fullName evidence="2">Transcriptional regulator</fullName>
    </submittedName>
</protein>
<feature type="domain" description="ChrR-like cupin" evidence="1">
    <location>
        <begin position="106"/>
        <end position="197"/>
    </location>
</feature>
<evidence type="ECO:0000313" key="2">
    <source>
        <dbReference type="EMBL" id="QCK86139.1"/>
    </source>
</evidence>
<dbReference type="SUPFAM" id="SSF51182">
    <property type="entry name" value="RmlC-like cupins"/>
    <property type="match status" value="1"/>
</dbReference>
<dbReference type="InterPro" id="IPR041916">
    <property type="entry name" value="Anti_sigma_zinc_sf"/>
</dbReference>
<dbReference type="InterPro" id="IPR011051">
    <property type="entry name" value="RmlC_Cupin_sf"/>
</dbReference>
<evidence type="ECO:0000313" key="3">
    <source>
        <dbReference type="Proteomes" id="UP000298588"/>
    </source>
</evidence>
<dbReference type="KEGG" id="paqt:E8L99_10445"/>
<dbReference type="Gene3D" id="2.60.120.10">
    <property type="entry name" value="Jelly Rolls"/>
    <property type="match status" value="1"/>
</dbReference>
<name>A0A4D7QKC0_9HYPH</name>
<reference evidence="2 3" key="1">
    <citation type="submission" date="2019-04" db="EMBL/GenBank/DDBJ databases">
        <title>Phreatobacter aquaticus sp. nov.</title>
        <authorList>
            <person name="Choi A."/>
            <person name="Baek K."/>
        </authorList>
    </citation>
    <scope>NUCLEOTIDE SEQUENCE [LARGE SCALE GENOMIC DNA]</scope>
    <source>
        <strain evidence="2 3">NMCR1094</strain>
    </source>
</reference>
<dbReference type="Gene3D" id="1.10.10.1320">
    <property type="entry name" value="Anti-sigma factor, zinc-finger domain"/>
    <property type="match status" value="1"/>
</dbReference>
<gene>
    <name evidence="2" type="ORF">E8L99_10445</name>
</gene>
<accession>A0A4D7QKC0</accession>
<dbReference type="InterPro" id="IPR012807">
    <property type="entry name" value="Anti-sigma_ChrR"/>
</dbReference>
<dbReference type="Pfam" id="PF12973">
    <property type="entry name" value="Cupin_7"/>
    <property type="match status" value="1"/>
</dbReference>
<keyword evidence="3" id="KW-1185">Reference proteome</keyword>
<dbReference type="RefSeq" id="WP_137099471.1">
    <property type="nucleotide sequence ID" value="NZ_CP039865.1"/>
</dbReference>
<dbReference type="EMBL" id="CP039865">
    <property type="protein sequence ID" value="QCK86139.1"/>
    <property type="molecule type" value="Genomic_DNA"/>
</dbReference>